<dbReference type="SMART" id="SM00267">
    <property type="entry name" value="GGDEF"/>
    <property type="match status" value="1"/>
</dbReference>
<dbReference type="Pfam" id="PF00990">
    <property type="entry name" value="GGDEF"/>
    <property type="match status" value="1"/>
</dbReference>
<feature type="transmembrane region" description="Helical" evidence="3">
    <location>
        <begin position="147"/>
        <end position="169"/>
    </location>
</feature>
<accession>A0ABY5HRU0</accession>
<dbReference type="Proteomes" id="UP001058461">
    <property type="component" value="Chromosome"/>
</dbReference>
<dbReference type="PROSITE" id="PS50887">
    <property type="entry name" value="GGDEF"/>
    <property type="match status" value="1"/>
</dbReference>
<dbReference type="InterPro" id="IPR000160">
    <property type="entry name" value="GGDEF_dom"/>
</dbReference>
<dbReference type="SUPFAM" id="SSF55073">
    <property type="entry name" value="Nucleotide cyclase"/>
    <property type="match status" value="1"/>
</dbReference>
<dbReference type="InterPro" id="IPR007894">
    <property type="entry name" value="MASE2"/>
</dbReference>
<keyword evidence="5" id="KW-0808">Transferase</keyword>
<dbReference type="NCBIfam" id="TIGR00254">
    <property type="entry name" value="GGDEF"/>
    <property type="match status" value="1"/>
</dbReference>
<dbReference type="InterPro" id="IPR029787">
    <property type="entry name" value="Nucleotide_cyclase"/>
</dbReference>
<dbReference type="GO" id="GO:0052621">
    <property type="term" value="F:diguanylate cyclase activity"/>
    <property type="evidence" value="ECO:0007669"/>
    <property type="project" value="UniProtKB-EC"/>
</dbReference>
<evidence type="ECO:0000313" key="5">
    <source>
        <dbReference type="EMBL" id="UTW13895.1"/>
    </source>
</evidence>
<keyword evidence="6" id="KW-1185">Reference proteome</keyword>
<evidence type="ECO:0000259" key="4">
    <source>
        <dbReference type="PROSITE" id="PS50887"/>
    </source>
</evidence>
<proteinExistence type="predicted"/>
<dbReference type="Pfam" id="PF05230">
    <property type="entry name" value="MASE2"/>
    <property type="match status" value="1"/>
</dbReference>
<gene>
    <name evidence="5" type="ORF">KDW95_09765</name>
</gene>
<sequence>MMNATQRRRGRQLVRRIYPSRGAGFALGAISVASVLFEQGAGPASWLMIAFSGLVWPHLAYWHAHLSDNPYRSEKINQHFDAAQCGFWTVMMGFNLLPSVMAFSMLGMVLLSLGGKRRCLNGMLVYSLSAAVTWLPSDVPTQLQSSLFTLLASIPALLFYPLLIGYSAYRFALAANEQRKQLEIVSRTDGLSGLFNRQHWEQRVAEAFASNQKDQSAYSLLMLDIDYFKQVNDRFGHVAGDDVIRQVARLLEECFQQSACIGRYGGDEFGILLPDCNAAQALERAEQARQHVFSRLHSNSPATLSLGIAELNADKESYADWILHADLALYQAKRQGRNRAVCFSELDDACLAAEA</sequence>
<dbReference type="InterPro" id="IPR043128">
    <property type="entry name" value="Rev_trsase/Diguanyl_cyclase"/>
</dbReference>
<keyword evidence="5" id="KW-0548">Nucleotidyltransferase</keyword>
<dbReference type="EC" id="2.7.7.65" evidence="1"/>
<dbReference type="PANTHER" id="PTHR45138">
    <property type="entry name" value="REGULATORY COMPONENTS OF SENSORY TRANSDUCTION SYSTEM"/>
    <property type="match status" value="1"/>
</dbReference>
<dbReference type="Gene3D" id="3.30.70.270">
    <property type="match status" value="1"/>
</dbReference>
<evidence type="ECO:0000256" key="2">
    <source>
        <dbReference type="ARBA" id="ARBA00034247"/>
    </source>
</evidence>
<keyword evidence="3" id="KW-0472">Membrane</keyword>
<feature type="transmembrane region" description="Helical" evidence="3">
    <location>
        <begin position="21"/>
        <end position="37"/>
    </location>
</feature>
<dbReference type="PANTHER" id="PTHR45138:SF9">
    <property type="entry name" value="DIGUANYLATE CYCLASE DGCM-RELATED"/>
    <property type="match status" value="1"/>
</dbReference>
<dbReference type="EMBL" id="CP073347">
    <property type="protein sequence ID" value="UTW13895.1"/>
    <property type="molecule type" value="Genomic_DNA"/>
</dbReference>
<organism evidence="5 6">
    <name type="scientific">Marinobacterium rhizophilum</name>
    <dbReference type="NCBI Taxonomy" id="420402"/>
    <lineage>
        <taxon>Bacteria</taxon>
        <taxon>Pseudomonadati</taxon>
        <taxon>Pseudomonadota</taxon>
        <taxon>Gammaproteobacteria</taxon>
        <taxon>Oceanospirillales</taxon>
        <taxon>Oceanospirillaceae</taxon>
        <taxon>Marinobacterium</taxon>
    </lineage>
</organism>
<keyword evidence="3" id="KW-1133">Transmembrane helix</keyword>
<evidence type="ECO:0000256" key="3">
    <source>
        <dbReference type="SAM" id="Phobius"/>
    </source>
</evidence>
<dbReference type="InterPro" id="IPR050469">
    <property type="entry name" value="Diguanylate_Cyclase"/>
</dbReference>
<feature type="transmembrane region" description="Helical" evidence="3">
    <location>
        <begin position="85"/>
        <end position="113"/>
    </location>
</feature>
<evidence type="ECO:0000313" key="6">
    <source>
        <dbReference type="Proteomes" id="UP001058461"/>
    </source>
</evidence>
<keyword evidence="3" id="KW-0812">Transmembrane</keyword>
<name>A0ABY5HRU0_9GAMM</name>
<dbReference type="RefSeq" id="WP_255856086.1">
    <property type="nucleotide sequence ID" value="NZ_CP073347.1"/>
</dbReference>
<dbReference type="CDD" id="cd01949">
    <property type="entry name" value="GGDEF"/>
    <property type="match status" value="1"/>
</dbReference>
<comment type="catalytic activity">
    <reaction evidence="2">
        <text>2 GTP = 3',3'-c-di-GMP + 2 diphosphate</text>
        <dbReference type="Rhea" id="RHEA:24898"/>
        <dbReference type="ChEBI" id="CHEBI:33019"/>
        <dbReference type="ChEBI" id="CHEBI:37565"/>
        <dbReference type="ChEBI" id="CHEBI:58805"/>
        <dbReference type="EC" id="2.7.7.65"/>
    </reaction>
</comment>
<protein>
    <recommendedName>
        <fullName evidence="1">diguanylate cyclase</fullName>
        <ecNumber evidence="1">2.7.7.65</ecNumber>
    </recommendedName>
</protein>
<feature type="domain" description="GGDEF" evidence="4">
    <location>
        <begin position="216"/>
        <end position="345"/>
    </location>
</feature>
<evidence type="ECO:0000256" key="1">
    <source>
        <dbReference type="ARBA" id="ARBA00012528"/>
    </source>
</evidence>
<reference evidence="5" key="1">
    <citation type="submission" date="2021-04" db="EMBL/GenBank/DDBJ databases">
        <title>Oceanospirillales bacteria with DddD are important DMSP degraders in coastal seawater.</title>
        <authorList>
            <person name="Liu J."/>
        </authorList>
    </citation>
    <scope>NUCLEOTIDE SEQUENCE</scope>
    <source>
        <strain evidence="5">D13-1</strain>
    </source>
</reference>